<evidence type="ECO:0000313" key="3">
    <source>
        <dbReference type="EMBL" id="CAP08202.1"/>
    </source>
</evidence>
<dbReference type="Proteomes" id="UP000158680">
    <property type="component" value="Segment"/>
</dbReference>
<organism evidence="3 4">
    <name type="scientific">Murid herpesvirus 1 (strain K181)</name>
    <name type="common">MuHV-1</name>
    <name type="synonym">Mouse cytomegalovirus</name>
    <dbReference type="NCBI Taxonomy" id="69156"/>
    <lineage>
        <taxon>Viruses</taxon>
        <taxon>Duplodnaviria</taxon>
        <taxon>Heunggongvirae</taxon>
        <taxon>Peploviricota</taxon>
        <taxon>Herviviricetes</taxon>
        <taxon>Herpesvirales</taxon>
        <taxon>Orthoherpesviridae</taxon>
        <taxon>Betaherpesvirinae</taxon>
        <taxon>Muromegalovirus</taxon>
        <taxon>Muromegalovirus muridbeta1</taxon>
        <taxon>Murid herpesvirus 1</taxon>
    </lineage>
</organism>
<sequence>MSTRPRGTQFNRIEELRLSVGTFPRRLRGDAVYYHRHDRRVHLPGLGRQAVAVPDVRNPVFYWWRAGEWGRVAQPSAMEGRNERFVARRTFVMILTLLLVDRATSSVSGTPSYPTEGAGDGPTISEQPDVQEALQSHAVSSSGPDVAYLTEMIDILGREEETQQVAPEPGAVEVDAEGHLKNDSHQHHPPDAPTSLLINDDLNTSIGKGPFVAAVTFLLIGLIGAAVLAVVYLRRPNGSRSGGDKERLGPVPYNRV</sequence>
<accession>A8E1T1</accession>
<reference evidence="3 4" key="2">
    <citation type="journal article" date="2008" name="J. Virol.">
        <title>Laboratory strains of murine cytomegalovirus are genetically similar to but phenotypically distinct from wild strains of virus.</title>
        <authorList>
            <person name="Smith L.M."/>
            <person name="McWhorter A.R."/>
            <person name="Masters L.L."/>
            <person name="Shellam G.R."/>
            <person name="Redwood A.J."/>
        </authorList>
    </citation>
    <scope>NUCLEOTIDE SEQUENCE [LARGE SCALE GENOMIC DNA]</scope>
    <source>
        <strain evidence="3">K181</strain>
    </source>
</reference>
<proteinExistence type="predicted"/>
<feature type="region of interest" description="Disordered" evidence="1">
    <location>
        <begin position="105"/>
        <end position="125"/>
    </location>
</feature>
<gene>
    <name evidence="3" type="primary">m163</name>
</gene>
<dbReference type="EMBL" id="AM886412">
    <property type="protein sequence ID" value="CAP08202.1"/>
    <property type="molecule type" value="Genomic_DNA"/>
</dbReference>
<organismHost>
    <name type="scientific">Mus musculus</name>
    <name type="common">Mouse</name>
    <dbReference type="NCBI Taxonomy" id="10090"/>
</organismHost>
<evidence type="ECO:0000313" key="4">
    <source>
        <dbReference type="Proteomes" id="UP000158680"/>
    </source>
</evidence>
<feature type="transmembrane region" description="Helical" evidence="2">
    <location>
        <begin position="211"/>
        <end position="233"/>
    </location>
</feature>
<keyword evidence="2" id="KW-1133">Transmembrane helix</keyword>
<evidence type="ECO:0000256" key="1">
    <source>
        <dbReference type="SAM" id="MobiDB-lite"/>
    </source>
</evidence>
<keyword evidence="2" id="KW-0812">Transmembrane</keyword>
<evidence type="ECO:0000256" key="2">
    <source>
        <dbReference type="SAM" id="Phobius"/>
    </source>
</evidence>
<keyword evidence="2" id="KW-0472">Membrane</keyword>
<reference evidence="3 4" key="1">
    <citation type="journal article" date="2005" name="J. Virol.">
        <title>Use of a murine cytomegalovirus K181-derived bacterial artificial chromosome as a vaccine vector for immunocontraception.</title>
        <authorList>
            <person name="Redwood A.J."/>
            <person name="Messerle M."/>
            <person name="Harvey N.L."/>
            <person name="Hardy C.M."/>
            <person name="Kozinowski U.H."/>
            <person name="Lawson M.A."/>
            <person name="Shellam G.R."/>
        </authorList>
    </citation>
    <scope>NUCLEOTIDE SEQUENCE [LARGE SCALE GENOMIC DNA]</scope>
    <source>
        <strain evidence="3">K181</strain>
    </source>
</reference>
<protein>
    <submittedName>
        <fullName evidence="3">M163 protein</fullName>
    </submittedName>
</protein>
<name>A8E1T1_MUHVK</name>